<sequence length="54" mass="6044">MGLHWRVPAELLKRMLSIEVLKRLNSTGAICTIPMSGLFGEKAVQGERNIQRPP</sequence>
<name>B5RKM1_KLEV3</name>
<dbReference type="EMBL" id="CP000966">
    <property type="protein sequence ID" value="ACI12304.1"/>
    <property type="molecule type" value="Genomic_DNA"/>
</dbReference>
<dbReference type="AlphaFoldDB" id="B5RKM1"/>
<dbReference type="HOGENOM" id="CLU_3044363_0_0_6"/>
<evidence type="ECO:0000313" key="1">
    <source>
        <dbReference type="EMBL" id="ACI12304.1"/>
    </source>
</evidence>
<dbReference type="Proteomes" id="UP000001734">
    <property type="component" value="Plasmid pKP91"/>
</dbReference>
<organism evidence="1 2">
    <name type="scientific">Klebsiella variicola (strain 342)</name>
    <name type="common">Klebsiella pneumoniae</name>
    <dbReference type="NCBI Taxonomy" id="507522"/>
    <lineage>
        <taxon>Bacteria</taxon>
        <taxon>Pseudomonadati</taxon>
        <taxon>Pseudomonadota</taxon>
        <taxon>Gammaproteobacteria</taxon>
        <taxon>Enterobacterales</taxon>
        <taxon>Enterobacteriaceae</taxon>
        <taxon>Klebsiella/Raoultella group</taxon>
        <taxon>Klebsiella</taxon>
        <taxon>Klebsiella pneumoniae complex</taxon>
    </lineage>
</organism>
<proteinExistence type="predicted"/>
<gene>
    <name evidence="1" type="ordered locus">KPK_B0064</name>
</gene>
<keyword evidence="1" id="KW-0614">Plasmid</keyword>
<geneLocation type="plasmid" evidence="1 2">
    <name>pKP91</name>
</geneLocation>
<dbReference type="KEGG" id="kpe:KPK_B0064"/>
<accession>B5RKM1</accession>
<protein>
    <submittedName>
        <fullName evidence="1">Uncharacterized protein</fullName>
    </submittedName>
</protein>
<reference evidence="1 2" key="1">
    <citation type="journal article" date="2008" name="PLoS Genet.">
        <title>Complete genome sequence of the N2-fixing broad host range endophyte Klebsiella pneumoniae 342 and virulence predictions verified in mice.</title>
        <authorList>
            <person name="Fouts D.E."/>
            <person name="Tyler H.L."/>
            <person name="DeBoy R.T."/>
            <person name="Daugherty S."/>
            <person name="Ren Q."/>
            <person name="Badger J.H."/>
            <person name="Durkin A.S."/>
            <person name="Huot H."/>
            <person name="Shrivastava S."/>
            <person name="Kothari S."/>
            <person name="Dodson R.J."/>
            <person name="Mohamoud Y."/>
            <person name="Khouri H."/>
            <person name="Roesch L.F."/>
            <person name="Krogfelt K.A."/>
            <person name="Struve C."/>
            <person name="Triplett E.W."/>
            <person name="Methe B.A."/>
        </authorList>
    </citation>
    <scope>NUCLEOTIDE SEQUENCE [LARGE SCALE GENOMIC DNA]</scope>
    <source>
        <strain evidence="1 2">342</strain>
        <plasmid evidence="2">Plasmid pKP91</plasmid>
    </source>
</reference>
<evidence type="ECO:0000313" key="2">
    <source>
        <dbReference type="Proteomes" id="UP000001734"/>
    </source>
</evidence>
<dbReference type="BioCyc" id="KPNE507522:GI0B-5832-MONOMER"/>